<dbReference type="GeneID" id="5036105"/>
<organism evidence="3 4">
    <name type="scientific">Paramecium tetraurelia</name>
    <dbReference type="NCBI Taxonomy" id="5888"/>
    <lineage>
        <taxon>Eukaryota</taxon>
        <taxon>Sar</taxon>
        <taxon>Alveolata</taxon>
        <taxon>Ciliophora</taxon>
        <taxon>Intramacronucleata</taxon>
        <taxon>Oligohymenophorea</taxon>
        <taxon>Peniculida</taxon>
        <taxon>Parameciidae</taxon>
        <taxon>Paramecium</taxon>
    </lineage>
</organism>
<dbReference type="RefSeq" id="XP_001450320.1">
    <property type="nucleotide sequence ID" value="XM_001450283.1"/>
</dbReference>
<protein>
    <recommendedName>
        <fullName evidence="5">EF-hand domain-containing protein</fullName>
    </recommendedName>
</protein>
<dbReference type="Proteomes" id="UP000000600">
    <property type="component" value="Unassembled WGS sequence"/>
</dbReference>
<dbReference type="InterPro" id="IPR011992">
    <property type="entry name" value="EF-hand-dom_pair"/>
</dbReference>
<dbReference type="OMA" id="NSYILEW"/>
<dbReference type="eggNOG" id="KOG0034">
    <property type="taxonomic scope" value="Eukaryota"/>
</dbReference>
<name>A0DIQ6_PARTE</name>
<keyword evidence="2" id="KW-0106">Calcium</keyword>
<accession>A0DIQ6</accession>
<evidence type="ECO:0008006" key="5">
    <source>
        <dbReference type="Google" id="ProtNLM"/>
    </source>
</evidence>
<evidence type="ECO:0000256" key="2">
    <source>
        <dbReference type="ARBA" id="ARBA00022837"/>
    </source>
</evidence>
<keyword evidence="4" id="KW-1185">Reference proteome</keyword>
<gene>
    <name evidence="3" type="ORF">GSPATT00017280001</name>
</gene>
<dbReference type="PROSITE" id="PS00018">
    <property type="entry name" value="EF_HAND_1"/>
    <property type="match status" value="1"/>
</dbReference>
<evidence type="ECO:0000313" key="4">
    <source>
        <dbReference type="Proteomes" id="UP000000600"/>
    </source>
</evidence>
<dbReference type="EMBL" id="CT868452">
    <property type="protein sequence ID" value="CAK82923.1"/>
    <property type="molecule type" value="Genomic_DNA"/>
</dbReference>
<dbReference type="GO" id="GO:0005509">
    <property type="term" value="F:calcium ion binding"/>
    <property type="evidence" value="ECO:0007669"/>
    <property type="project" value="InterPro"/>
</dbReference>
<dbReference type="AlphaFoldDB" id="A0DIQ6"/>
<dbReference type="PANTHER" id="PTHR23056">
    <property type="entry name" value="CALCINEURIN B"/>
    <property type="match status" value="1"/>
</dbReference>
<dbReference type="GO" id="GO:0019900">
    <property type="term" value="F:kinase binding"/>
    <property type="evidence" value="ECO:0007669"/>
    <property type="project" value="InterPro"/>
</dbReference>
<dbReference type="PANTHER" id="PTHR23056:SF110">
    <property type="entry name" value="CALMODULIN"/>
    <property type="match status" value="1"/>
</dbReference>
<dbReference type="Gene3D" id="1.10.238.10">
    <property type="entry name" value="EF-hand"/>
    <property type="match status" value="1"/>
</dbReference>
<dbReference type="InterPro" id="IPR018247">
    <property type="entry name" value="EF_Hand_1_Ca_BS"/>
</dbReference>
<dbReference type="KEGG" id="ptm:GSPATT00017280001"/>
<keyword evidence="1" id="KW-0677">Repeat</keyword>
<proteinExistence type="predicted"/>
<dbReference type="SUPFAM" id="SSF47473">
    <property type="entry name" value="EF-hand"/>
    <property type="match status" value="1"/>
</dbReference>
<dbReference type="InterPro" id="IPR045198">
    <property type="entry name" value="CNBL1-10"/>
</dbReference>
<dbReference type="STRING" id="5888.A0DIQ6"/>
<dbReference type="HOGENOM" id="CLU_1130988_0_0_1"/>
<evidence type="ECO:0000313" key="3">
    <source>
        <dbReference type="EMBL" id="CAK82923.1"/>
    </source>
</evidence>
<sequence length="225" mass="26817">MGITKSKQYLLTTYELQEFADQANIQLEDVQCLYKIFQNLSSLIKDDGVIDFNEFHRGFQNKQNPLSPLLQRSQETTNLIFTRIDLNNDRVLNFREFLFGYATFLSQNKAAQIKYLFKLIDNKNENVISKDKIIETLNCLLPNFPQIQLTREEVEELIAQELDFIFNKSMPTFKQFNEDLIDEVQKEKEKEKQKTLDYQQFYFFLSENSYILEWLNLPKIFLKSN</sequence>
<evidence type="ECO:0000256" key="1">
    <source>
        <dbReference type="ARBA" id="ARBA00022737"/>
    </source>
</evidence>
<reference evidence="3 4" key="1">
    <citation type="journal article" date="2006" name="Nature">
        <title>Global trends of whole-genome duplications revealed by the ciliate Paramecium tetraurelia.</title>
        <authorList>
            <consortium name="Genoscope"/>
            <person name="Aury J.-M."/>
            <person name="Jaillon O."/>
            <person name="Duret L."/>
            <person name="Noel B."/>
            <person name="Jubin C."/>
            <person name="Porcel B.M."/>
            <person name="Segurens B."/>
            <person name="Daubin V."/>
            <person name="Anthouard V."/>
            <person name="Aiach N."/>
            <person name="Arnaiz O."/>
            <person name="Billaut A."/>
            <person name="Beisson J."/>
            <person name="Blanc I."/>
            <person name="Bouhouche K."/>
            <person name="Camara F."/>
            <person name="Duharcourt S."/>
            <person name="Guigo R."/>
            <person name="Gogendeau D."/>
            <person name="Katinka M."/>
            <person name="Keller A.-M."/>
            <person name="Kissmehl R."/>
            <person name="Klotz C."/>
            <person name="Koll F."/>
            <person name="Le Moue A."/>
            <person name="Lepere C."/>
            <person name="Malinsky S."/>
            <person name="Nowacki M."/>
            <person name="Nowak J.K."/>
            <person name="Plattner H."/>
            <person name="Poulain J."/>
            <person name="Ruiz F."/>
            <person name="Serrano V."/>
            <person name="Zagulski M."/>
            <person name="Dessen P."/>
            <person name="Betermier M."/>
            <person name="Weissenbach J."/>
            <person name="Scarpelli C."/>
            <person name="Schachter V."/>
            <person name="Sperling L."/>
            <person name="Meyer E."/>
            <person name="Cohen J."/>
            <person name="Wincker P."/>
        </authorList>
    </citation>
    <scope>NUCLEOTIDE SEQUENCE [LARGE SCALE GENOMIC DNA]</scope>
    <source>
        <strain evidence="3 4">Stock d4-2</strain>
    </source>
</reference>
<dbReference type="GO" id="GO:0019722">
    <property type="term" value="P:calcium-mediated signaling"/>
    <property type="evidence" value="ECO:0007669"/>
    <property type="project" value="InterPro"/>
</dbReference>
<dbReference type="InParanoid" id="A0DIQ6"/>
<dbReference type="OrthoDB" id="291826at2759"/>